<dbReference type="RefSeq" id="WP_163651054.1">
    <property type="nucleotide sequence ID" value="NZ_JAAGRN010000001.1"/>
</dbReference>
<evidence type="ECO:0000313" key="10">
    <source>
        <dbReference type="EMBL" id="NDY81718.1"/>
    </source>
</evidence>
<evidence type="ECO:0000256" key="1">
    <source>
        <dbReference type="ARBA" id="ARBA00004533"/>
    </source>
</evidence>
<keyword evidence="4 8" id="KW-0812">Transmembrane</keyword>
<feature type="domain" description="Mce/MlaD" evidence="9">
    <location>
        <begin position="169"/>
        <end position="235"/>
    </location>
</feature>
<dbReference type="InterPro" id="IPR003399">
    <property type="entry name" value="Mce/MlaD"/>
</dbReference>
<feature type="domain" description="Mce/MlaD" evidence="9">
    <location>
        <begin position="50"/>
        <end position="140"/>
    </location>
</feature>
<dbReference type="InterPro" id="IPR051800">
    <property type="entry name" value="PqiA-PqiB_transport"/>
</dbReference>
<sequence length="549" mass="59841">MTEPTNSNGALPMPRVSRKPKRNLAWVWLIPVVAALIGISIVWNSISKQGPKITIVFKSASGLEVGKTQIRYRDVVIGTVKGIRLSENRDNVVVEAELTKDAAGLANDSSRFWVVKPRIGLGGVSGLSTLFSGSYIEIDTSDSTGHKAKKTDFIGMENPPPITSDRPGTAFSIRSSDLGSLGPGSPVYFRRVQVGMVTDFSLNKDGKYVDLQVFIDAPYDKYVNAGTRFWNESGVDVSFGADGMQINTQSIVSLIAGGLSFASFGENREPVDAEARFKLYSSQKAAAMVPHGIAVPIVMRFYQSARGLKAGASVDFHGVDIGLIDSVRLEFDIQKRQFYTHVEATLYPEQLGDVYRSSAKNSTPEQIARNLDDMVSRGLRAQLRSSNLLTGQLYIVLADFPSAPKIPRSNRTQLPFVMATMPSDDLDKLQQQVSSILAKLDKIPFDQIGTELKQTLIQVNKLTADLNSDITPKLASTLNQLESGLKNLNAMIGPGSPLPANADIVLEDLKRTLRSFRTLTDSLQTQPESILLGPKNQPYSRDTLGSSAK</sequence>
<dbReference type="Pfam" id="PF02470">
    <property type="entry name" value="MlaD"/>
    <property type="match status" value="3"/>
</dbReference>
<evidence type="ECO:0000256" key="8">
    <source>
        <dbReference type="SAM" id="Phobius"/>
    </source>
</evidence>
<feature type="transmembrane region" description="Helical" evidence="8">
    <location>
        <begin position="23"/>
        <end position="43"/>
    </location>
</feature>
<evidence type="ECO:0000256" key="7">
    <source>
        <dbReference type="SAM" id="MobiDB-lite"/>
    </source>
</evidence>
<evidence type="ECO:0000259" key="9">
    <source>
        <dbReference type="Pfam" id="PF02470"/>
    </source>
</evidence>
<gene>
    <name evidence="10" type="ORF">G3I67_00600</name>
</gene>
<feature type="domain" description="Mce/MlaD" evidence="9">
    <location>
        <begin position="297"/>
        <end position="397"/>
    </location>
</feature>
<keyword evidence="3" id="KW-0997">Cell inner membrane</keyword>
<dbReference type="GO" id="GO:0005886">
    <property type="term" value="C:plasma membrane"/>
    <property type="evidence" value="ECO:0007669"/>
    <property type="project" value="UniProtKB-SubCell"/>
</dbReference>
<feature type="region of interest" description="Disordered" evidence="7">
    <location>
        <begin position="527"/>
        <end position="549"/>
    </location>
</feature>
<keyword evidence="2" id="KW-1003">Cell membrane</keyword>
<comment type="subcellular location">
    <subcellularLocation>
        <location evidence="1">Cell inner membrane</location>
    </subcellularLocation>
</comment>
<comment type="caution">
    <text evidence="10">The sequence shown here is derived from an EMBL/GenBank/DDBJ whole genome shotgun (WGS) entry which is preliminary data.</text>
</comment>
<dbReference type="PANTHER" id="PTHR30462:SF0">
    <property type="entry name" value="INTERMEMBRANE TRANSPORT PROTEIN YEBT"/>
    <property type="match status" value="1"/>
</dbReference>
<dbReference type="EMBL" id="JAAGRN010000001">
    <property type="protein sequence ID" value="NDY81718.1"/>
    <property type="molecule type" value="Genomic_DNA"/>
</dbReference>
<dbReference type="PANTHER" id="PTHR30462">
    <property type="entry name" value="INTERMEMBRANE TRANSPORT PROTEIN PQIB-RELATED"/>
    <property type="match status" value="1"/>
</dbReference>
<evidence type="ECO:0000256" key="6">
    <source>
        <dbReference type="ARBA" id="ARBA00023136"/>
    </source>
</evidence>
<evidence type="ECO:0000256" key="2">
    <source>
        <dbReference type="ARBA" id="ARBA00022475"/>
    </source>
</evidence>
<organism evidence="10">
    <name type="scientific">Sheuella amnicola</name>
    <dbReference type="NCBI Taxonomy" id="2707330"/>
    <lineage>
        <taxon>Bacteria</taxon>
        <taxon>Pseudomonadati</taxon>
        <taxon>Pseudomonadota</taxon>
        <taxon>Betaproteobacteria</taxon>
        <taxon>Burkholderiales</taxon>
        <taxon>Alcaligenaceae</taxon>
        <taxon>Sheuella</taxon>
    </lineage>
</organism>
<feature type="compositionally biased region" description="Polar residues" evidence="7">
    <location>
        <begin position="537"/>
        <end position="549"/>
    </location>
</feature>
<evidence type="ECO:0000256" key="4">
    <source>
        <dbReference type="ARBA" id="ARBA00022692"/>
    </source>
</evidence>
<evidence type="ECO:0000256" key="5">
    <source>
        <dbReference type="ARBA" id="ARBA00022989"/>
    </source>
</evidence>
<keyword evidence="6 8" id="KW-0472">Membrane</keyword>
<keyword evidence="5 8" id="KW-1133">Transmembrane helix</keyword>
<dbReference type="AlphaFoldDB" id="A0A6B2QVP3"/>
<reference evidence="10" key="1">
    <citation type="submission" date="2020-02" db="EMBL/GenBank/DDBJ databases">
        <authorList>
            <person name="Chen W.-M."/>
        </authorList>
    </citation>
    <scope>NUCLEOTIDE SEQUENCE</scope>
    <source>
        <strain evidence="10">NBD-18</strain>
    </source>
</reference>
<proteinExistence type="predicted"/>
<protein>
    <submittedName>
        <fullName evidence="10">MCE family protein</fullName>
    </submittedName>
</protein>
<accession>A0A6B2QVP3</accession>
<name>A0A6B2QVP3_9BURK</name>
<evidence type="ECO:0000256" key="3">
    <source>
        <dbReference type="ARBA" id="ARBA00022519"/>
    </source>
</evidence>